<dbReference type="AlphaFoldDB" id="A0ABD3NQB4"/>
<keyword evidence="3" id="KW-1185">Reference proteome</keyword>
<protein>
    <submittedName>
        <fullName evidence="2">Uncharacterized protein</fullName>
    </submittedName>
</protein>
<dbReference type="EMBL" id="JALLAZ020001244">
    <property type="protein sequence ID" value="KAL3778062.1"/>
    <property type="molecule type" value="Genomic_DNA"/>
</dbReference>
<evidence type="ECO:0000256" key="1">
    <source>
        <dbReference type="SAM" id="MobiDB-lite"/>
    </source>
</evidence>
<gene>
    <name evidence="2" type="ORF">ACHAW5_011133</name>
</gene>
<evidence type="ECO:0000313" key="3">
    <source>
        <dbReference type="Proteomes" id="UP001530315"/>
    </source>
</evidence>
<accession>A0ABD3NQB4</accession>
<feature type="region of interest" description="Disordered" evidence="1">
    <location>
        <begin position="67"/>
        <end position="91"/>
    </location>
</feature>
<reference evidence="2 3" key="1">
    <citation type="submission" date="2024-10" db="EMBL/GenBank/DDBJ databases">
        <title>Updated reference genomes for cyclostephanoid diatoms.</title>
        <authorList>
            <person name="Roberts W.R."/>
            <person name="Alverson A.J."/>
        </authorList>
    </citation>
    <scope>NUCLEOTIDE SEQUENCE [LARGE SCALE GENOMIC DNA]</scope>
    <source>
        <strain evidence="2 3">AJA276-08</strain>
    </source>
</reference>
<feature type="compositionally biased region" description="Basic residues" evidence="1">
    <location>
        <begin position="82"/>
        <end position="91"/>
    </location>
</feature>
<name>A0ABD3NQB4_9STRA</name>
<organism evidence="2 3">
    <name type="scientific">Stephanodiscus triporus</name>
    <dbReference type="NCBI Taxonomy" id="2934178"/>
    <lineage>
        <taxon>Eukaryota</taxon>
        <taxon>Sar</taxon>
        <taxon>Stramenopiles</taxon>
        <taxon>Ochrophyta</taxon>
        <taxon>Bacillariophyta</taxon>
        <taxon>Coscinodiscophyceae</taxon>
        <taxon>Thalassiosirophycidae</taxon>
        <taxon>Stephanodiscales</taxon>
        <taxon>Stephanodiscaceae</taxon>
        <taxon>Stephanodiscus</taxon>
    </lineage>
</organism>
<dbReference type="Proteomes" id="UP001530315">
    <property type="component" value="Unassembled WGS sequence"/>
</dbReference>
<sequence length="91" mass="9854">MAEEYTLEKCKILAEAVASVNDLPIQCKKYPEAVEAVGTTIKRRVTEGGAGGAYSGMTGGLAARANREKGIESHAQIQRRLTNSRRFTKQA</sequence>
<comment type="caution">
    <text evidence="2">The sequence shown here is derived from an EMBL/GenBank/DDBJ whole genome shotgun (WGS) entry which is preliminary data.</text>
</comment>
<proteinExistence type="predicted"/>
<evidence type="ECO:0000313" key="2">
    <source>
        <dbReference type="EMBL" id="KAL3778062.1"/>
    </source>
</evidence>